<dbReference type="Proteomes" id="UP001246858">
    <property type="component" value="Unassembled WGS sequence"/>
</dbReference>
<keyword evidence="2" id="KW-1185">Reference proteome</keyword>
<sequence length="595" mass="69013">MERSTEQFVKEIKSLFERGKFVTIINRLDDDALLSYNDAELYALVSRAYSKKKIYDKAFKYADVATKLNPMSALAFLARGDAQDNENQYESGIADYETAVSLDSNLWEAWAGMGYYHYQLEEYAEASMKFTSAIRLKKDVAWLYNYKAASQYELKNYRGAIRTYSSAIAIDDQNPELFVSRGNAYLRLQDLSKAEKDYNKAMELDPEDFASYYNLGLLSRRLKKYSEAIDYFTKALKLDSTYLDSYYFRASSHRQFGNYREAIKDYERYLKLIGNSSSSRVILARTAITDLKKKIENEWYDEIDKTIKSIQEILLFEENCLTHFTSLSASRAMILEESLFRLSEGNFLNDTSEGRELFKYLSYSVVKYVDDDTIAKTYVERPFIGSFVADTKHDDLTLWRMYGKEALTEAKGCALTIKRQEFISNLEASLDFEDKNRKQDISQQNDRFTFYKVAYRDHDSFKIPGASTVQNERLNNLMESLKNQVDVLTSKQKDKITKLLNDIAYLFKIADYQYENEVRLVVNGIGFKKTIDSGVTPPRVFIKMISIIPVLHKITLGPKVERADEWAAAFNYKINELSPDRDQKIEIVISRLPFK</sequence>
<evidence type="ECO:0000313" key="1">
    <source>
        <dbReference type="EMBL" id="MDR6782695.1"/>
    </source>
</evidence>
<protein>
    <submittedName>
        <fullName evidence="1">Tetratricopeptide (TPR) repeat protein</fullName>
    </submittedName>
</protein>
<name>A0ACC6KTL2_9SPHI</name>
<organism evidence="1 2">
    <name type="scientific">Pedobacter africanus</name>
    <dbReference type="NCBI Taxonomy" id="151894"/>
    <lineage>
        <taxon>Bacteria</taxon>
        <taxon>Pseudomonadati</taxon>
        <taxon>Bacteroidota</taxon>
        <taxon>Sphingobacteriia</taxon>
        <taxon>Sphingobacteriales</taxon>
        <taxon>Sphingobacteriaceae</taxon>
        <taxon>Pedobacter</taxon>
    </lineage>
</organism>
<proteinExistence type="predicted"/>
<gene>
    <name evidence="1" type="ORF">J2X78_001247</name>
</gene>
<evidence type="ECO:0000313" key="2">
    <source>
        <dbReference type="Proteomes" id="UP001246858"/>
    </source>
</evidence>
<comment type="caution">
    <text evidence="1">The sequence shown here is derived from an EMBL/GenBank/DDBJ whole genome shotgun (WGS) entry which is preliminary data.</text>
</comment>
<reference evidence="1" key="1">
    <citation type="submission" date="2023-07" db="EMBL/GenBank/DDBJ databases">
        <title>Sorghum-associated microbial communities from plants grown in Nebraska, USA.</title>
        <authorList>
            <person name="Schachtman D."/>
        </authorList>
    </citation>
    <scope>NUCLEOTIDE SEQUENCE</scope>
    <source>
        <strain evidence="1">2697</strain>
    </source>
</reference>
<accession>A0ACC6KTL2</accession>
<dbReference type="EMBL" id="JAVDTF010000001">
    <property type="protein sequence ID" value="MDR6782695.1"/>
    <property type="molecule type" value="Genomic_DNA"/>
</dbReference>